<protein>
    <submittedName>
        <fullName evidence="9">Uncharacterized protein</fullName>
    </submittedName>
</protein>
<keyword evidence="10" id="KW-1185">Reference proteome</keyword>
<evidence type="ECO:0000313" key="9">
    <source>
        <dbReference type="EMBL" id="VDN15654.1"/>
    </source>
</evidence>
<evidence type="ECO:0000256" key="8">
    <source>
        <dbReference type="ARBA" id="ARBA00061603"/>
    </source>
</evidence>
<evidence type="ECO:0000256" key="2">
    <source>
        <dbReference type="ARBA" id="ARBA00004496"/>
    </source>
</evidence>
<dbReference type="GO" id="GO:0007346">
    <property type="term" value="P:regulation of mitotic cell cycle"/>
    <property type="evidence" value="ECO:0007669"/>
    <property type="project" value="TreeGrafter"/>
</dbReference>
<keyword evidence="3" id="KW-0963">Cytoplasm</keyword>
<dbReference type="InterPro" id="IPR019355">
    <property type="entry name" value="Cell_cycle_regulator_Mat89Bb"/>
</dbReference>
<dbReference type="Proteomes" id="UP000281553">
    <property type="component" value="Unassembled WGS sequence"/>
</dbReference>
<organism evidence="9 10">
    <name type="scientific">Dibothriocephalus latus</name>
    <name type="common">Fish tapeworm</name>
    <name type="synonym">Diphyllobothrium latum</name>
    <dbReference type="NCBI Taxonomy" id="60516"/>
    <lineage>
        <taxon>Eukaryota</taxon>
        <taxon>Metazoa</taxon>
        <taxon>Spiralia</taxon>
        <taxon>Lophotrochozoa</taxon>
        <taxon>Platyhelminthes</taxon>
        <taxon>Cestoda</taxon>
        <taxon>Eucestoda</taxon>
        <taxon>Diphyllobothriidea</taxon>
        <taxon>Diphyllobothriidae</taxon>
        <taxon>Dibothriocephalus</taxon>
    </lineage>
</organism>
<name>A0A3P7LFK0_DIBLA</name>
<accession>A0A3P7LFK0</accession>
<comment type="similarity">
    <text evidence="8">Belongs to the Integrator subunit 13 family.</text>
</comment>
<evidence type="ECO:0000256" key="1">
    <source>
        <dbReference type="ARBA" id="ARBA00004123"/>
    </source>
</evidence>
<dbReference type="EMBL" id="UYRU01063181">
    <property type="protein sequence ID" value="VDN15654.1"/>
    <property type="molecule type" value="Genomic_DNA"/>
</dbReference>
<keyword evidence="5" id="KW-0498">Mitosis</keyword>
<dbReference type="AlphaFoldDB" id="A0A3P7LFK0"/>
<evidence type="ECO:0000256" key="4">
    <source>
        <dbReference type="ARBA" id="ARBA00022618"/>
    </source>
</evidence>
<dbReference type="OrthoDB" id="5844105at2759"/>
<comment type="subcellular location">
    <subcellularLocation>
        <location evidence="2">Cytoplasm</location>
    </subcellularLocation>
    <subcellularLocation>
        <location evidence="1">Nucleus</location>
    </subcellularLocation>
</comment>
<evidence type="ECO:0000256" key="6">
    <source>
        <dbReference type="ARBA" id="ARBA00023242"/>
    </source>
</evidence>
<keyword evidence="4" id="KW-0132">Cell division</keyword>
<keyword evidence="6" id="KW-0539">Nucleus</keyword>
<dbReference type="Pfam" id="PF10221">
    <property type="entry name" value="Mat89Bb"/>
    <property type="match status" value="1"/>
</dbReference>
<dbReference type="GO" id="GO:0032039">
    <property type="term" value="C:integrator complex"/>
    <property type="evidence" value="ECO:0007669"/>
    <property type="project" value="TreeGrafter"/>
</dbReference>
<keyword evidence="7" id="KW-0131">Cell cycle</keyword>
<dbReference type="GO" id="GO:0051301">
    <property type="term" value="P:cell division"/>
    <property type="evidence" value="ECO:0007669"/>
    <property type="project" value="UniProtKB-KW"/>
</dbReference>
<dbReference type="PANTHER" id="PTHR12955:SF1">
    <property type="entry name" value="INTEGRATOR COMPLEX SUBUNIT 13"/>
    <property type="match status" value="1"/>
</dbReference>
<dbReference type="GO" id="GO:0051642">
    <property type="term" value="P:centrosome localization"/>
    <property type="evidence" value="ECO:0007669"/>
    <property type="project" value="TreeGrafter"/>
</dbReference>
<sequence>MNDVAPYVDSKTVFLLVRTPRLTKPAGTPFTFDHPIKSNSGTKRDPVSVQKPLWSFVVEGVLEYARLVFDLFSASKPISIVTVDSEEKINSVWYEEDQSLEAVWKIFSNEGLSNASLGVDSLDTLPGLHSCKSVLQLPTPAQSAGGVKVNAGRVIVIGTDLKYRIHFEKIREPPQESEYLPINASEWIFVDVCPDPDASARELKAVKVLLSTIKLLDLQ</sequence>
<evidence type="ECO:0000256" key="7">
    <source>
        <dbReference type="ARBA" id="ARBA00023306"/>
    </source>
</evidence>
<evidence type="ECO:0000256" key="3">
    <source>
        <dbReference type="ARBA" id="ARBA00022490"/>
    </source>
</evidence>
<reference evidence="9 10" key="1">
    <citation type="submission" date="2018-11" db="EMBL/GenBank/DDBJ databases">
        <authorList>
            <consortium name="Pathogen Informatics"/>
        </authorList>
    </citation>
    <scope>NUCLEOTIDE SEQUENCE [LARGE SCALE GENOMIC DNA]</scope>
</reference>
<dbReference type="PANTHER" id="PTHR12955">
    <property type="entry name" value="SARCOMA ANTIGEN NY-SAR-95-RELATED"/>
    <property type="match status" value="1"/>
</dbReference>
<gene>
    <name evidence="9" type="ORF">DILT_LOCUS11485</name>
</gene>
<proteinExistence type="inferred from homology"/>
<evidence type="ECO:0000256" key="5">
    <source>
        <dbReference type="ARBA" id="ARBA00022776"/>
    </source>
</evidence>
<dbReference type="GO" id="GO:0005737">
    <property type="term" value="C:cytoplasm"/>
    <property type="evidence" value="ECO:0007669"/>
    <property type="project" value="UniProtKB-SubCell"/>
</dbReference>
<evidence type="ECO:0000313" key="10">
    <source>
        <dbReference type="Proteomes" id="UP000281553"/>
    </source>
</evidence>